<dbReference type="GO" id="GO:0016020">
    <property type="term" value="C:membrane"/>
    <property type="evidence" value="ECO:0007669"/>
    <property type="project" value="UniProtKB-SubCell"/>
</dbReference>
<evidence type="ECO:0000256" key="1">
    <source>
        <dbReference type="ARBA" id="ARBA00004141"/>
    </source>
</evidence>
<feature type="domain" description="Inositolphosphotransferase Aur1/Ipt1" evidence="6">
    <location>
        <begin position="91"/>
        <end position="164"/>
    </location>
</feature>
<protein>
    <recommendedName>
        <fullName evidence="6">Inositolphosphotransferase Aur1/Ipt1 domain-containing protein</fullName>
    </recommendedName>
</protein>
<feature type="transmembrane region" description="Helical" evidence="5">
    <location>
        <begin position="89"/>
        <end position="110"/>
    </location>
</feature>
<evidence type="ECO:0000313" key="7">
    <source>
        <dbReference type="EMBL" id="KNE70200.1"/>
    </source>
</evidence>
<dbReference type="GO" id="GO:0070916">
    <property type="term" value="C:inositol phosphoceramide synthase complex"/>
    <property type="evidence" value="ECO:0007669"/>
    <property type="project" value="TreeGrafter"/>
</dbReference>
<feature type="transmembrane region" description="Helical" evidence="5">
    <location>
        <begin position="122"/>
        <end position="141"/>
    </location>
</feature>
<dbReference type="AlphaFoldDB" id="A0A0L0T620"/>
<dbReference type="OMA" id="YLAPHYL"/>
<evidence type="ECO:0000259" key="6">
    <source>
        <dbReference type="Pfam" id="PF14378"/>
    </source>
</evidence>
<dbReference type="InterPro" id="IPR036938">
    <property type="entry name" value="PAP2/HPO_sf"/>
</dbReference>
<dbReference type="GO" id="GO:0006676">
    <property type="term" value="P:mannosyl diphosphorylinositol ceramide metabolic process"/>
    <property type="evidence" value="ECO:0007669"/>
    <property type="project" value="TreeGrafter"/>
</dbReference>
<dbReference type="eggNOG" id="ENOG502QPQM">
    <property type="taxonomic scope" value="Eukaryota"/>
</dbReference>
<reference evidence="7 8" key="1">
    <citation type="submission" date="2009-11" db="EMBL/GenBank/DDBJ databases">
        <title>Annotation of Allomyces macrogynus ATCC 38327.</title>
        <authorList>
            <consortium name="The Broad Institute Genome Sequencing Platform"/>
            <person name="Russ C."/>
            <person name="Cuomo C."/>
            <person name="Burger G."/>
            <person name="Gray M.W."/>
            <person name="Holland P.W.H."/>
            <person name="King N."/>
            <person name="Lang F.B.F."/>
            <person name="Roger A.J."/>
            <person name="Ruiz-Trillo I."/>
            <person name="Young S.K."/>
            <person name="Zeng Q."/>
            <person name="Gargeya S."/>
            <person name="Fitzgerald M."/>
            <person name="Haas B."/>
            <person name="Abouelleil A."/>
            <person name="Alvarado L."/>
            <person name="Arachchi H.M."/>
            <person name="Berlin A."/>
            <person name="Chapman S.B."/>
            <person name="Gearin G."/>
            <person name="Goldberg J."/>
            <person name="Griggs A."/>
            <person name="Gujja S."/>
            <person name="Hansen M."/>
            <person name="Heiman D."/>
            <person name="Howarth C."/>
            <person name="Larimer J."/>
            <person name="Lui A."/>
            <person name="MacDonald P.J.P."/>
            <person name="McCowen C."/>
            <person name="Montmayeur A."/>
            <person name="Murphy C."/>
            <person name="Neiman D."/>
            <person name="Pearson M."/>
            <person name="Priest M."/>
            <person name="Roberts A."/>
            <person name="Saif S."/>
            <person name="Shea T."/>
            <person name="Sisk P."/>
            <person name="Stolte C."/>
            <person name="Sykes S."/>
            <person name="Wortman J."/>
            <person name="Nusbaum C."/>
            <person name="Birren B."/>
        </authorList>
    </citation>
    <scope>NUCLEOTIDE SEQUENCE [LARGE SCALE GENOMIC DNA]</scope>
    <source>
        <strain evidence="7 8">ATCC 38327</strain>
    </source>
</reference>
<dbReference type="InterPro" id="IPR026841">
    <property type="entry name" value="Aur1/Ipt1"/>
</dbReference>
<dbReference type="EMBL" id="GG745364">
    <property type="protein sequence ID" value="KNE70200.1"/>
    <property type="molecule type" value="Genomic_DNA"/>
</dbReference>
<feature type="transmembrane region" description="Helical" evidence="5">
    <location>
        <begin position="147"/>
        <end position="166"/>
    </location>
</feature>
<dbReference type="InterPro" id="IPR052185">
    <property type="entry name" value="IPC_Synthase-Related"/>
</dbReference>
<evidence type="ECO:0000256" key="4">
    <source>
        <dbReference type="ARBA" id="ARBA00023136"/>
    </source>
</evidence>
<dbReference type="OrthoDB" id="5784at2759"/>
<dbReference type="Pfam" id="PF14378">
    <property type="entry name" value="PAP2_3"/>
    <property type="match status" value="1"/>
</dbReference>
<evidence type="ECO:0000313" key="8">
    <source>
        <dbReference type="Proteomes" id="UP000054350"/>
    </source>
</evidence>
<dbReference type="STRING" id="578462.A0A0L0T620"/>
<dbReference type="PANTHER" id="PTHR31310">
    <property type="match status" value="1"/>
</dbReference>
<proteinExistence type="predicted"/>
<sequence length="188" mass="20098">MPGNAALPGPGGSTTRARWWKEGVTRVVRTVKWVDPRGGGSWTAAPWYNDKYSTAEPDWHMRGDAAGLARVDPILGAPVFAAVFANSPLVFGAFPSLHAAYAVLAAIFIGDQFPWLRFGRRVRIPTAVLGMAYAAGIWWATMYLAPHYLIDLLGGGALAVACYTAARKRIGEVRRALVQGIGAGGMEG</sequence>
<name>A0A0L0T620_ALLM3</name>
<dbReference type="GO" id="GO:0030148">
    <property type="term" value="P:sphingolipid biosynthetic process"/>
    <property type="evidence" value="ECO:0007669"/>
    <property type="project" value="TreeGrafter"/>
</dbReference>
<evidence type="ECO:0000256" key="5">
    <source>
        <dbReference type="SAM" id="Phobius"/>
    </source>
</evidence>
<keyword evidence="3 5" id="KW-1133">Transmembrane helix</keyword>
<evidence type="ECO:0000256" key="2">
    <source>
        <dbReference type="ARBA" id="ARBA00022692"/>
    </source>
</evidence>
<dbReference type="PANTHER" id="PTHR31310:SF11">
    <property type="entry name" value="INOSITOL PHOSPHORYLCERAMIDE SYNTHASE CATALYTIC SUBUNIT AUR1"/>
    <property type="match status" value="1"/>
</dbReference>
<reference evidence="8" key="2">
    <citation type="submission" date="2009-11" db="EMBL/GenBank/DDBJ databases">
        <title>The Genome Sequence of Allomyces macrogynus strain ATCC 38327.</title>
        <authorList>
            <consortium name="The Broad Institute Genome Sequencing Platform"/>
            <person name="Russ C."/>
            <person name="Cuomo C."/>
            <person name="Shea T."/>
            <person name="Young S.K."/>
            <person name="Zeng Q."/>
            <person name="Koehrsen M."/>
            <person name="Haas B."/>
            <person name="Borodovsky M."/>
            <person name="Guigo R."/>
            <person name="Alvarado L."/>
            <person name="Berlin A."/>
            <person name="Borenstein D."/>
            <person name="Chen Z."/>
            <person name="Engels R."/>
            <person name="Freedman E."/>
            <person name="Gellesch M."/>
            <person name="Goldberg J."/>
            <person name="Griggs A."/>
            <person name="Gujja S."/>
            <person name="Heiman D."/>
            <person name="Hepburn T."/>
            <person name="Howarth C."/>
            <person name="Jen D."/>
            <person name="Larson L."/>
            <person name="Lewis B."/>
            <person name="Mehta T."/>
            <person name="Park D."/>
            <person name="Pearson M."/>
            <person name="Roberts A."/>
            <person name="Saif S."/>
            <person name="Shenoy N."/>
            <person name="Sisk P."/>
            <person name="Stolte C."/>
            <person name="Sykes S."/>
            <person name="Walk T."/>
            <person name="White J."/>
            <person name="Yandava C."/>
            <person name="Burger G."/>
            <person name="Gray M.W."/>
            <person name="Holland P.W.H."/>
            <person name="King N."/>
            <person name="Lang F.B.F."/>
            <person name="Roger A.J."/>
            <person name="Ruiz-Trillo I."/>
            <person name="Lander E."/>
            <person name="Nusbaum C."/>
        </authorList>
    </citation>
    <scope>NUCLEOTIDE SEQUENCE [LARGE SCALE GENOMIC DNA]</scope>
    <source>
        <strain evidence="8">ATCC 38327</strain>
    </source>
</reference>
<evidence type="ECO:0000256" key="3">
    <source>
        <dbReference type="ARBA" id="ARBA00022989"/>
    </source>
</evidence>
<accession>A0A0L0T620</accession>
<keyword evidence="8" id="KW-1185">Reference proteome</keyword>
<dbReference type="Gene3D" id="1.20.144.10">
    <property type="entry name" value="Phosphatidic acid phosphatase type 2/haloperoxidase"/>
    <property type="match status" value="1"/>
</dbReference>
<dbReference type="VEuPathDB" id="FungiDB:AMAG_15170"/>
<dbReference type="Proteomes" id="UP000054350">
    <property type="component" value="Unassembled WGS sequence"/>
</dbReference>
<comment type="subcellular location">
    <subcellularLocation>
        <location evidence="1">Membrane</location>
        <topology evidence="1">Multi-pass membrane protein</topology>
    </subcellularLocation>
</comment>
<keyword evidence="2 5" id="KW-0812">Transmembrane</keyword>
<gene>
    <name evidence="7" type="ORF">AMAG_15170</name>
</gene>
<dbReference type="SUPFAM" id="SSF48317">
    <property type="entry name" value="Acid phosphatase/Vanadium-dependent haloperoxidase"/>
    <property type="match status" value="1"/>
</dbReference>
<organism evidence="7 8">
    <name type="scientific">Allomyces macrogynus (strain ATCC 38327)</name>
    <name type="common">Allomyces javanicus var. macrogynus</name>
    <dbReference type="NCBI Taxonomy" id="578462"/>
    <lineage>
        <taxon>Eukaryota</taxon>
        <taxon>Fungi</taxon>
        <taxon>Fungi incertae sedis</taxon>
        <taxon>Blastocladiomycota</taxon>
        <taxon>Blastocladiomycetes</taxon>
        <taxon>Blastocladiales</taxon>
        <taxon>Blastocladiaceae</taxon>
        <taxon>Allomyces</taxon>
    </lineage>
</organism>
<keyword evidence="4 5" id="KW-0472">Membrane</keyword>